<name>X1VEX8_9ZZZZ</name>
<organism evidence="1">
    <name type="scientific">marine sediment metagenome</name>
    <dbReference type="NCBI Taxonomy" id="412755"/>
    <lineage>
        <taxon>unclassified sequences</taxon>
        <taxon>metagenomes</taxon>
        <taxon>ecological metagenomes</taxon>
    </lineage>
</organism>
<dbReference type="EMBL" id="BARW01025822">
    <property type="protein sequence ID" value="GAJ12821.1"/>
    <property type="molecule type" value="Genomic_DNA"/>
</dbReference>
<comment type="caution">
    <text evidence="1">The sequence shown here is derived from an EMBL/GenBank/DDBJ whole genome shotgun (WGS) entry which is preliminary data.</text>
</comment>
<dbReference type="AlphaFoldDB" id="X1VEX8"/>
<gene>
    <name evidence="1" type="ORF">S12H4_42238</name>
</gene>
<evidence type="ECO:0008006" key="2">
    <source>
        <dbReference type="Google" id="ProtNLM"/>
    </source>
</evidence>
<evidence type="ECO:0000313" key="1">
    <source>
        <dbReference type="EMBL" id="GAJ12821.1"/>
    </source>
</evidence>
<protein>
    <recommendedName>
        <fullName evidence="2">PorV/PorQ family protein</fullName>
    </recommendedName>
</protein>
<dbReference type="Gene3D" id="2.40.160.60">
    <property type="entry name" value="Outer membrane protein transport protein (OMPP1/FadL/TodX)"/>
    <property type="match status" value="1"/>
</dbReference>
<dbReference type="SUPFAM" id="SSF56935">
    <property type="entry name" value="Porins"/>
    <property type="match status" value="1"/>
</dbReference>
<proteinExistence type="predicted"/>
<sequence length="97" mass="10383">MNKNLLKSAILISLTAILFLVPRTSIYARSPDAGLPGAFLRFGAGARSLGMGKAYVGVSDDASATYWNSAGLTQLTQKEIVALHAILFEDTIYDFVS</sequence>
<accession>X1VEX8</accession>
<reference evidence="1" key="1">
    <citation type="journal article" date="2014" name="Front. Microbiol.">
        <title>High frequency of phylogenetically diverse reductive dehalogenase-homologous genes in deep subseafloor sedimentary metagenomes.</title>
        <authorList>
            <person name="Kawai M."/>
            <person name="Futagami T."/>
            <person name="Toyoda A."/>
            <person name="Takaki Y."/>
            <person name="Nishi S."/>
            <person name="Hori S."/>
            <person name="Arai W."/>
            <person name="Tsubouchi T."/>
            <person name="Morono Y."/>
            <person name="Uchiyama I."/>
            <person name="Ito T."/>
            <person name="Fujiyama A."/>
            <person name="Inagaki F."/>
            <person name="Takami H."/>
        </authorList>
    </citation>
    <scope>NUCLEOTIDE SEQUENCE</scope>
    <source>
        <strain evidence="1">Expedition CK06-06</strain>
    </source>
</reference>